<gene>
    <name evidence="1" type="ORF">ACFQV2_29840</name>
</gene>
<evidence type="ECO:0008006" key="3">
    <source>
        <dbReference type="Google" id="ProtNLM"/>
    </source>
</evidence>
<evidence type="ECO:0000313" key="1">
    <source>
        <dbReference type="EMBL" id="MFC7617013.1"/>
    </source>
</evidence>
<protein>
    <recommendedName>
        <fullName evidence="3">Roadblock/LAMTOR2 domain-containing protein</fullName>
    </recommendedName>
</protein>
<evidence type="ECO:0000313" key="2">
    <source>
        <dbReference type="Proteomes" id="UP001596512"/>
    </source>
</evidence>
<keyword evidence="2" id="KW-1185">Reference proteome</keyword>
<reference evidence="2" key="1">
    <citation type="journal article" date="2019" name="Int. J. Syst. Evol. Microbiol.">
        <title>The Global Catalogue of Microorganisms (GCM) 10K type strain sequencing project: providing services to taxonomists for standard genome sequencing and annotation.</title>
        <authorList>
            <consortium name="The Broad Institute Genomics Platform"/>
            <consortium name="The Broad Institute Genome Sequencing Center for Infectious Disease"/>
            <person name="Wu L."/>
            <person name="Ma J."/>
        </authorList>
    </citation>
    <scope>NUCLEOTIDE SEQUENCE [LARGE SCALE GENOMIC DNA]</scope>
    <source>
        <strain evidence="2">JCM 17695</strain>
    </source>
</reference>
<sequence length="290" mass="32164">MAPDDAYLAAVRDACAEAMDQVPELVFLAYLRDGRPLVKFARGDDAGFTVLAKQMAFQFAQVDDELQKARTGRLIRVVLRTDGHALCYDMVRPGEEFHGVVAVSGPDDPVEAAGDKAVAALASRFRAEAELRSANYGAYEVEYDGDPPEVDERGGVEDRIRSVVKPEGVHFASYWADGKRVHVAHCFDDDRLSVPFDADEDARLSPHERYEFHVGFSRSLRSLVRRLRLSCGGALRGKLNRVVLDVEAGAVYYVRLSTQRYLTTVTLEQSMVHLADEATDRLARSLRAAT</sequence>
<proteinExistence type="predicted"/>
<dbReference type="EMBL" id="JBHTEY010000004">
    <property type="protein sequence ID" value="MFC7617013.1"/>
    <property type="molecule type" value="Genomic_DNA"/>
</dbReference>
<dbReference type="Proteomes" id="UP001596512">
    <property type="component" value="Unassembled WGS sequence"/>
</dbReference>
<organism evidence="1 2">
    <name type="scientific">Actinokineospora soli</name>
    <dbReference type="NCBI Taxonomy" id="1048753"/>
    <lineage>
        <taxon>Bacteria</taxon>
        <taxon>Bacillati</taxon>
        <taxon>Actinomycetota</taxon>
        <taxon>Actinomycetes</taxon>
        <taxon>Pseudonocardiales</taxon>
        <taxon>Pseudonocardiaceae</taxon>
        <taxon>Actinokineospora</taxon>
    </lineage>
</organism>
<name>A0ABW2TX29_9PSEU</name>
<comment type="caution">
    <text evidence="1">The sequence shown here is derived from an EMBL/GenBank/DDBJ whole genome shotgun (WGS) entry which is preliminary data.</text>
</comment>
<accession>A0ABW2TX29</accession>